<organism evidence="4 5">
    <name type="scientific">Nocardia vinacea</name>
    <dbReference type="NCBI Taxonomy" id="96468"/>
    <lineage>
        <taxon>Bacteria</taxon>
        <taxon>Bacillati</taxon>
        <taxon>Actinomycetota</taxon>
        <taxon>Actinomycetes</taxon>
        <taxon>Mycobacteriales</taxon>
        <taxon>Nocardiaceae</taxon>
        <taxon>Nocardia</taxon>
    </lineage>
</organism>
<dbReference type="PANTHER" id="PTHR43437">
    <property type="entry name" value="HYDROXYACYL-THIOESTER DEHYDRATASE TYPE 2, MITOCHONDRIAL-RELATED"/>
    <property type="match status" value="1"/>
</dbReference>
<evidence type="ECO:0000259" key="3">
    <source>
        <dbReference type="Pfam" id="PF13452"/>
    </source>
</evidence>
<dbReference type="InterPro" id="IPR002539">
    <property type="entry name" value="MaoC-like_dom"/>
</dbReference>
<dbReference type="Pfam" id="PF13452">
    <property type="entry name" value="FAS1_DH_region"/>
    <property type="match status" value="1"/>
</dbReference>
<dbReference type="Pfam" id="PF01575">
    <property type="entry name" value="MaoC_dehydratas"/>
    <property type="match status" value="1"/>
</dbReference>
<dbReference type="Gene3D" id="3.10.129.10">
    <property type="entry name" value="Hotdog Thioesterase"/>
    <property type="match status" value="2"/>
</dbReference>
<accession>A0ABZ1YUV6</accession>
<evidence type="ECO:0000313" key="5">
    <source>
        <dbReference type="Proteomes" id="UP001432062"/>
    </source>
</evidence>
<keyword evidence="5" id="KW-1185">Reference proteome</keyword>
<dbReference type="InterPro" id="IPR039569">
    <property type="entry name" value="FAS1-like_DH_region"/>
</dbReference>
<dbReference type="Proteomes" id="UP001432062">
    <property type="component" value="Chromosome"/>
</dbReference>
<sequence>MNNSAVDAAADPADRARALLDHRYRSATTYEVGREKIREFARAIQDFHPAHWNEAAAAQLGFDGLIAPPTFSSIILLRVHREILDTLITGYDSHRILHADQVLDIGRPLVAGDRITCDVYFESFRHFADYDVLAVKSVLTDQHGEVVQTGSTALLARTGPEGAGSAERVGRIAMHSPDAPGMPGVIVPGEGDGIVAPISPRIPRTTVDFESLSVGTELPARVVHLSRGDLVNYAGVTGDTNPVLFSEQAANATGLPTVVAPGMLKLGLAAGYLGGWLGDPAAATRFRAQFAHYTHYLHIPPLQASAIEFRGRITSLDPRRRMATVALDARSHGRRLFGYAAAEVLFPERD</sequence>
<dbReference type="InterPro" id="IPR029069">
    <property type="entry name" value="HotDog_dom_sf"/>
</dbReference>
<evidence type="ECO:0000256" key="1">
    <source>
        <dbReference type="ARBA" id="ARBA00005254"/>
    </source>
</evidence>
<feature type="domain" description="MaoC-like" evidence="2">
    <location>
        <begin position="221"/>
        <end position="291"/>
    </location>
</feature>
<proteinExistence type="inferred from homology"/>
<evidence type="ECO:0000259" key="2">
    <source>
        <dbReference type="Pfam" id="PF01575"/>
    </source>
</evidence>
<reference evidence="4" key="1">
    <citation type="submission" date="2022-10" db="EMBL/GenBank/DDBJ databases">
        <title>The complete genomes of actinobacterial strains from the NBC collection.</title>
        <authorList>
            <person name="Joergensen T.S."/>
            <person name="Alvarez Arevalo M."/>
            <person name="Sterndorff E.B."/>
            <person name="Faurdal D."/>
            <person name="Vuksanovic O."/>
            <person name="Mourched A.-S."/>
            <person name="Charusanti P."/>
            <person name="Shaw S."/>
            <person name="Blin K."/>
            <person name="Weber T."/>
        </authorList>
    </citation>
    <scope>NUCLEOTIDE SEQUENCE</scope>
    <source>
        <strain evidence="4">NBC_01482</strain>
    </source>
</reference>
<dbReference type="CDD" id="cd03441">
    <property type="entry name" value="R_hydratase_like"/>
    <property type="match status" value="1"/>
</dbReference>
<name>A0ABZ1YUV6_9NOCA</name>
<protein>
    <submittedName>
        <fullName evidence="4">Fused (3R)-hydroxyacyl-ACP dehydratase subunits HadA/HadB</fullName>
    </submittedName>
</protein>
<dbReference type="InterPro" id="IPR050965">
    <property type="entry name" value="UPF0336/Enoyl-CoA_hydratase"/>
</dbReference>
<dbReference type="PANTHER" id="PTHR43437:SF3">
    <property type="entry name" value="HYDROXYACYL-THIOESTER DEHYDRATASE TYPE 2, MITOCHONDRIAL"/>
    <property type="match status" value="1"/>
</dbReference>
<feature type="domain" description="FAS1-like dehydratase" evidence="3">
    <location>
        <begin position="23"/>
        <end position="149"/>
    </location>
</feature>
<dbReference type="NCBIfam" id="NF040620">
    <property type="entry name" value="fused_HadA_HadB"/>
    <property type="match status" value="1"/>
</dbReference>
<dbReference type="RefSeq" id="WP_327099732.1">
    <property type="nucleotide sequence ID" value="NZ_CP109149.1"/>
</dbReference>
<evidence type="ECO:0000313" key="4">
    <source>
        <dbReference type="EMBL" id="WUV46816.1"/>
    </source>
</evidence>
<dbReference type="EMBL" id="CP109441">
    <property type="protein sequence ID" value="WUV46816.1"/>
    <property type="molecule type" value="Genomic_DNA"/>
</dbReference>
<gene>
    <name evidence="4" type="ORF">OG563_00695</name>
</gene>
<comment type="similarity">
    <text evidence="1">Belongs to the enoyl-CoA hydratase/isomerase family.</text>
</comment>
<dbReference type="SUPFAM" id="SSF54637">
    <property type="entry name" value="Thioesterase/thiol ester dehydrase-isomerase"/>
    <property type="match status" value="2"/>
</dbReference>